<keyword evidence="4" id="KW-1185">Reference proteome</keyword>
<accession>A0A1Z4LWG6</accession>
<dbReference type="EMBL" id="AP018227">
    <property type="protein sequence ID" value="BAY85481.1"/>
    <property type="molecule type" value="Genomic_DNA"/>
</dbReference>
<proteinExistence type="predicted"/>
<evidence type="ECO:0000256" key="2">
    <source>
        <dbReference type="SAM" id="Phobius"/>
    </source>
</evidence>
<dbReference type="AlphaFoldDB" id="A0A1Z4LWG6"/>
<evidence type="ECO:0000313" key="4">
    <source>
        <dbReference type="Proteomes" id="UP000218418"/>
    </source>
</evidence>
<feature type="repeat" description="TPR" evidence="1">
    <location>
        <begin position="101"/>
        <end position="134"/>
    </location>
</feature>
<dbReference type="SUPFAM" id="SSF48452">
    <property type="entry name" value="TPR-like"/>
    <property type="match status" value="4"/>
</dbReference>
<feature type="repeat" description="TPR" evidence="1">
    <location>
        <begin position="67"/>
        <end position="100"/>
    </location>
</feature>
<keyword evidence="2" id="KW-1133">Transmembrane helix</keyword>
<feature type="repeat" description="TPR" evidence="1">
    <location>
        <begin position="697"/>
        <end position="730"/>
    </location>
</feature>
<sequence>MNRKFNDQFQSNCYLNFFYKANLWERKQRQSKAILELTLLPFHLFVFTCPIVLATLNHIDPVLAQNASGATQKGYNLLKKGWVDDAIKEFKKALQANPQSLQAKLGLAIAYNRTGDIDKAFQTYQEVLQIDPQNQAALRIVGMMGTYKPEWNKPGIDALNILLELSPGDVQSRYYRALLFSYQGQFSKSIADFEIVLANNPTPEAIIGAAQTYSYSGDYQKASELFNRYKATGKQITDYAAVAYALTLRKTGNPQQAISILKSQLQRSEELDELAILTRAELSQAYIANKQEAEALAVLQPLEGREDAILPLARALNEIRKNTDNPGLADRVANLYRQALANKPNPSSNLLREIANVFTGLPEGEETALQIYRRLAVQLPSDRSLVVRQLGLEYKLGMISKAYLNQRLVTNLQDFPRETGELKELGLALADIDSPSPQLLTAYQNMLQAGVNVPFLNFRVAQMYLQLENTIQARQALANYTATNEGANDMATQLLAAEIERREGNLEASAQRYFAILNENPQSDITDGALRGLVGVRVQQKRFDEALVVYDQLLKRNPNDITAQLGQTSVAYQAKRISKPQAEAVLDNWLATQKATNTPPELYSLVTQLPTDPNREALYNYLVEVDPSSIRLQQRLLESIALRSPGEARLRMKQLIANSPNDAKSQQRVALLAKAIGDLEMASEAYENILKEEPDDIDALAALGGIRFEQRRFESAEQIYSTVLEQNPQDTEARRALAGLNTIFDRPIAAMKALEQLQIEQIATGEQDPEISTQMQQIQEDFLQRRGFQPPWESYERRGKR</sequence>
<evidence type="ECO:0000256" key="1">
    <source>
        <dbReference type="PROSITE-ProRule" id="PRU00339"/>
    </source>
</evidence>
<keyword evidence="2" id="KW-0472">Membrane</keyword>
<dbReference type="Pfam" id="PF14559">
    <property type="entry name" value="TPR_19"/>
    <property type="match status" value="2"/>
</dbReference>
<dbReference type="PANTHER" id="PTHR12558:SF13">
    <property type="entry name" value="CELL DIVISION CYCLE PROTEIN 27 HOMOLOG"/>
    <property type="match status" value="1"/>
</dbReference>
<dbReference type="PROSITE" id="PS50005">
    <property type="entry name" value="TPR"/>
    <property type="match status" value="4"/>
</dbReference>
<dbReference type="InterPro" id="IPR011990">
    <property type="entry name" value="TPR-like_helical_dom_sf"/>
</dbReference>
<dbReference type="OrthoDB" id="415285at2"/>
<dbReference type="SMART" id="SM00028">
    <property type="entry name" value="TPR"/>
    <property type="match status" value="6"/>
</dbReference>
<keyword evidence="2" id="KW-0812">Transmembrane</keyword>
<organism evidence="3 4">
    <name type="scientific">Calothrix parasitica NIES-267</name>
    <dbReference type="NCBI Taxonomy" id="1973488"/>
    <lineage>
        <taxon>Bacteria</taxon>
        <taxon>Bacillati</taxon>
        <taxon>Cyanobacteriota</taxon>
        <taxon>Cyanophyceae</taxon>
        <taxon>Nostocales</taxon>
        <taxon>Calotrichaceae</taxon>
        <taxon>Calothrix</taxon>
    </lineage>
</organism>
<dbReference type="InterPro" id="IPR019734">
    <property type="entry name" value="TPR_rpt"/>
</dbReference>
<gene>
    <name evidence="3" type="ORF">NIES267_49810</name>
</gene>
<feature type="repeat" description="TPR" evidence="1">
    <location>
        <begin position="663"/>
        <end position="696"/>
    </location>
</feature>
<feature type="transmembrane region" description="Helical" evidence="2">
    <location>
        <begin position="33"/>
        <end position="56"/>
    </location>
</feature>
<protein>
    <submittedName>
        <fullName evidence="3">Tetratricopeptide repeat family protein</fullName>
    </submittedName>
</protein>
<dbReference type="PANTHER" id="PTHR12558">
    <property type="entry name" value="CELL DIVISION CYCLE 16,23,27"/>
    <property type="match status" value="1"/>
</dbReference>
<reference evidence="3 4" key="1">
    <citation type="submission" date="2017-06" db="EMBL/GenBank/DDBJ databases">
        <title>Genome sequencing of cyanobaciteial culture collection at National Institute for Environmental Studies (NIES).</title>
        <authorList>
            <person name="Hirose Y."/>
            <person name="Shimura Y."/>
            <person name="Fujisawa T."/>
            <person name="Nakamura Y."/>
            <person name="Kawachi M."/>
        </authorList>
    </citation>
    <scope>NUCLEOTIDE SEQUENCE [LARGE SCALE GENOMIC DNA]</scope>
    <source>
        <strain evidence="3 4">NIES-267</strain>
    </source>
</reference>
<dbReference type="Gene3D" id="1.25.40.10">
    <property type="entry name" value="Tetratricopeptide repeat domain"/>
    <property type="match status" value="4"/>
</dbReference>
<dbReference type="Proteomes" id="UP000218418">
    <property type="component" value="Chromosome"/>
</dbReference>
<dbReference type="PROSITE" id="PS50293">
    <property type="entry name" value="TPR_REGION"/>
    <property type="match status" value="1"/>
</dbReference>
<keyword evidence="1" id="KW-0802">TPR repeat</keyword>
<name>A0A1Z4LWG6_9CYAN</name>
<evidence type="ECO:0000313" key="3">
    <source>
        <dbReference type="EMBL" id="BAY85481.1"/>
    </source>
</evidence>